<dbReference type="Proteomes" id="UP000054047">
    <property type="component" value="Unassembled WGS sequence"/>
</dbReference>
<keyword evidence="2" id="KW-1185">Reference proteome</keyword>
<reference evidence="1 2" key="1">
    <citation type="submission" date="2013-12" db="EMBL/GenBank/DDBJ databases">
        <title>Draft genome of the parsitic nematode Ancylostoma duodenale.</title>
        <authorList>
            <person name="Mitreva M."/>
        </authorList>
    </citation>
    <scope>NUCLEOTIDE SEQUENCE [LARGE SCALE GENOMIC DNA]</scope>
    <source>
        <strain evidence="1 2">Zhejiang</strain>
    </source>
</reference>
<gene>
    <name evidence="1" type="ORF">ANCDUO_06246</name>
</gene>
<dbReference type="OrthoDB" id="5865326at2759"/>
<protein>
    <submittedName>
        <fullName evidence="1">Uncharacterized protein</fullName>
    </submittedName>
</protein>
<organism evidence="1 2">
    <name type="scientific">Ancylostoma duodenale</name>
    <dbReference type="NCBI Taxonomy" id="51022"/>
    <lineage>
        <taxon>Eukaryota</taxon>
        <taxon>Metazoa</taxon>
        <taxon>Ecdysozoa</taxon>
        <taxon>Nematoda</taxon>
        <taxon>Chromadorea</taxon>
        <taxon>Rhabditida</taxon>
        <taxon>Rhabditina</taxon>
        <taxon>Rhabditomorpha</taxon>
        <taxon>Strongyloidea</taxon>
        <taxon>Ancylostomatidae</taxon>
        <taxon>Ancylostomatinae</taxon>
        <taxon>Ancylostoma</taxon>
    </lineage>
</organism>
<evidence type="ECO:0000313" key="1">
    <source>
        <dbReference type="EMBL" id="KIH63452.1"/>
    </source>
</evidence>
<name>A0A0C2DLH2_9BILA</name>
<accession>A0A0C2DLH2</accession>
<dbReference type="EMBL" id="KN728648">
    <property type="protein sequence ID" value="KIH63452.1"/>
    <property type="molecule type" value="Genomic_DNA"/>
</dbReference>
<sequence length="108" mass="12011">MRKAMKLNESGIGWNNEPRLTDLDYADDTALLTESDGKLQEATTTLNSETKKIGLRVSSEKSKVMKIGTTHAPINFDVGDAHLENVARFTQLEAPLWQSNQNSFNTTN</sequence>
<dbReference type="PANTHER" id="PTHR47027:SF25">
    <property type="entry name" value="REVERSE TRANSCRIPTASE DOMAIN-CONTAINING PROTEIN"/>
    <property type="match status" value="1"/>
</dbReference>
<dbReference type="AlphaFoldDB" id="A0A0C2DLH2"/>
<proteinExistence type="predicted"/>
<dbReference type="PANTHER" id="PTHR47027">
    <property type="entry name" value="REVERSE TRANSCRIPTASE DOMAIN-CONTAINING PROTEIN"/>
    <property type="match status" value="1"/>
</dbReference>
<evidence type="ECO:0000313" key="2">
    <source>
        <dbReference type="Proteomes" id="UP000054047"/>
    </source>
</evidence>